<dbReference type="EC" id="2.3.1.180" evidence="2"/>
<protein>
    <submittedName>
        <fullName evidence="2">3-oxoacyl-[acyl-carrier-protein] synthase-3</fullName>
        <ecNumber evidence="2">2.3.1.180</ecNumber>
    </submittedName>
</protein>
<dbReference type="Pfam" id="PF08545">
    <property type="entry name" value="ACP_syn_III"/>
    <property type="match status" value="1"/>
</dbReference>
<evidence type="ECO:0000259" key="1">
    <source>
        <dbReference type="Pfam" id="PF08545"/>
    </source>
</evidence>
<keyword evidence="2" id="KW-0808">Transferase</keyword>
<feature type="domain" description="Beta-ketoacyl-[acyl-carrier-protein] synthase III N-terminal" evidence="1">
    <location>
        <begin position="95"/>
        <end position="157"/>
    </location>
</feature>
<reference evidence="2 3" key="1">
    <citation type="submission" date="2021-01" db="EMBL/GenBank/DDBJ databases">
        <title>Sequencing the genomes of 1000 actinobacteria strains.</title>
        <authorList>
            <person name="Klenk H.-P."/>
        </authorList>
    </citation>
    <scope>NUCLEOTIDE SEQUENCE [LARGE SCALE GENOMIC DNA]</scope>
    <source>
        <strain evidence="2 3">DSM 44581</strain>
    </source>
</reference>
<keyword evidence="2" id="KW-0012">Acyltransferase</keyword>
<dbReference type="EMBL" id="JAFBCL010000001">
    <property type="protein sequence ID" value="MBM7814511.1"/>
    <property type="molecule type" value="Genomic_DNA"/>
</dbReference>
<dbReference type="InterPro" id="IPR013751">
    <property type="entry name" value="ACP_syn_III_N"/>
</dbReference>
<sequence length="281" mass="28914">MAQRLGAPVPLTELDDPRVRENLAALTEQGITTARVSEEDTVALAAAVTPADLDLDAIVVCTDTVEAPTPTEWLLAYRARTGRHGTRTLFAGGSACANLAAGWDLASALVRARAAKAVLVVTADRVPSGTRVPALSTTVLSDGAASCLVTAEPSGPAFVLLGTATRSWQAGAEAGGMAHARAILTTTRSVVAELIRPGGTTHLLTPNFGSATRNLLAMAASFPVRRLDPGVAGEVGHCFAADALLNLDHLARRPDLADGDTVLALMSSDTTMSAALLGYRA</sequence>
<gene>
    <name evidence="2" type="ORF">JOE68_005376</name>
</gene>
<keyword evidence="3" id="KW-1185">Reference proteome</keyword>
<evidence type="ECO:0000313" key="2">
    <source>
        <dbReference type="EMBL" id="MBM7814511.1"/>
    </source>
</evidence>
<accession>A0ABS2SHF0</accession>
<evidence type="ECO:0000313" key="3">
    <source>
        <dbReference type="Proteomes" id="UP001195724"/>
    </source>
</evidence>
<dbReference type="InterPro" id="IPR016039">
    <property type="entry name" value="Thiolase-like"/>
</dbReference>
<dbReference type="Proteomes" id="UP001195724">
    <property type="component" value="Unassembled WGS sequence"/>
</dbReference>
<proteinExistence type="predicted"/>
<dbReference type="RefSeq" id="WP_204845121.1">
    <property type="nucleotide sequence ID" value="NZ_JAFBCL010000001.1"/>
</dbReference>
<organism evidence="2 3">
    <name type="scientific">Saccharothrix algeriensis</name>
    <dbReference type="NCBI Taxonomy" id="173560"/>
    <lineage>
        <taxon>Bacteria</taxon>
        <taxon>Bacillati</taxon>
        <taxon>Actinomycetota</taxon>
        <taxon>Actinomycetes</taxon>
        <taxon>Pseudonocardiales</taxon>
        <taxon>Pseudonocardiaceae</taxon>
        <taxon>Saccharothrix</taxon>
    </lineage>
</organism>
<dbReference type="Gene3D" id="3.40.47.10">
    <property type="match status" value="2"/>
</dbReference>
<dbReference type="SUPFAM" id="SSF53901">
    <property type="entry name" value="Thiolase-like"/>
    <property type="match status" value="2"/>
</dbReference>
<comment type="caution">
    <text evidence="2">The sequence shown here is derived from an EMBL/GenBank/DDBJ whole genome shotgun (WGS) entry which is preliminary data.</text>
</comment>
<name>A0ABS2SHF0_9PSEU</name>
<dbReference type="GO" id="GO:0033818">
    <property type="term" value="F:beta-ketoacyl-acyl-carrier-protein synthase III activity"/>
    <property type="evidence" value="ECO:0007669"/>
    <property type="project" value="UniProtKB-EC"/>
</dbReference>